<organism evidence="1 2">
    <name type="scientific">Ruixingdingia sedimenti</name>
    <dbReference type="NCBI Taxonomy" id="3073604"/>
    <lineage>
        <taxon>Bacteria</taxon>
        <taxon>Pseudomonadati</taxon>
        <taxon>Pseudomonadota</taxon>
        <taxon>Alphaproteobacteria</taxon>
        <taxon>Rhodobacterales</taxon>
        <taxon>Paracoccaceae</taxon>
        <taxon>Ruixingdingia</taxon>
    </lineage>
</organism>
<evidence type="ECO:0000313" key="1">
    <source>
        <dbReference type="EMBL" id="MDR5651522.1"/>
    </source>
</evidence>
<name>A0ABU1F3T2_9RHOB</name>
<dbReference type="RefSeq" id="WP_310455713.1">
    <property type="nucleotide sequence ID" value="NZ_JAVKPH010000002.1"/>
</dbReference>
<comment type="caution">
    <text evidence="1">The sequence shown here is derived from an EMBL/GenBank/DDBJ whole genome shotgun (WGS) entry which is preliminary data.</text>
</comment>
<dbReference type="Proteomes" id="UP001247754">
    <property type="component" value="Unassembled WGS sequence"/>
</dbReference>
<keyword evidence="2" id="KW-1185">Reference proteome</keyword>
<gene>
    <name evidence="1" type="ORF">RGD00_02820</name>
</gene>
<reference evidence="1 2" key="1">
    <citation type="submission" date="2023-09" db="EMBL/GenBank/DDBJ databases">
        <title>Xinfangfangia sedmenti sp. nov., isolated the sedment.</title>
        <authorList>
            <person name="Xu L."/>
        </authorList>
    </citation>
    <scope>NUCLEOTIDE SEQUENCE [LARGE SCALE GENOMIC DNA]</scope>
    <source>
        <strain evidence="1 2">LG-4</strain>
    </source>
</reference>
<dbReference type="SUPFAM" id="SSF53850">
    <property type="entry name" value="Periplasmic binding protein-like II"/>
    <property type="match status" value="1"/>
</dbReference>
<accession>A0ABU1F3T2</accession>
<evidence type="ECO:0000313" key="2">
    <source>
        <dbReference type="Proteomes" id="UP001247754"/>
    </source>
</evidence>
<proteinExistence type="predicted"/>
<dbReference type="Gene3D" id="3.40.190.10">
    <property type="entry name" value="Periplasmic binding protein-like II"/>
    <property type="match status" value="1"/>
</dbReference>
<sequence length="414" mass="45973">MRSTGKTEVNGALAAPPGVARRRLRVRGTSITLLSQMREQAERDLGFRVDYELLDFVECQRRAALEPEAYDVYEHCFQNLDIVWFWGALQPIDTQRIVEWDSMSDLTKTGGVSKYAWRGHGDAPVGKLYIQPGGFLGDRPGRQIAMLPTVHNVDSFGFDPRVFGTGEAPRTPSWAWLLDPRAKGRIALVDEPAIGLFDAALAAEATGELSFADIGNMTIAEIDALMALLEDRRRQGYFCGSWRNGEDAARLLHEGRVAVQSMWSPVYGDLGPMTGLFAEAAPAEGYRAWHGGASLSRHAAGAELDMAYEYLNWWLAGRAGAIMARQGYYISTPERARTQMTPEEWAYWYEGAPAACDLPGPSGQIVVRAGARRAGGAYRERLSRIAVWNTVMEEYNYAVRVWDRFIQRVNAGAP</sequence>
<protein>
    <submittedName>
        <fullName evidence="1">Signal peptide prediction</fullName>
    </submittedName>
</protein>
<dbReference type="EMBL" id="JAVKPH010000002">
    <property type="protein sequence ID" value="MDR5651522.1"/>
    <property type="molecule type" value="Genomic_DNA"/>
</dbReference>